<dbReference type="GO" id="GO:0019843">
    <property type="term" value="F:rRNA binding"/>
    <property type="evidence" value="ECO:0007669"/>
    <property type="project" value="UniProtKB-UniRule"/>
</dbReference>
<evidence type="ECO:0000313" key="15">
    <source>
        <dbReference type="EMBL" id="RGO34472.1"/>
    </source>
</evidence>
<evidence type="ECO:0000313" key="23">
    <source>
        <dbReference type="Proteomes" id="UP000261285"/>
    </source>
</evidence>
<evidence type="ECO:0000313" key="20">
    <source>
        <dbReference type="Proteomes" id="UP000095439"/>
    </source>
</evidence>
<reference evidence="23 24" key="2">
    <citation type="submission" date="2018-08" db="EMBL/GenBank/DDBJ databases">
        <title>A genome reference for cultivated species of the human gut microbiota.</title>
        <authorList>
            <person name="Zou Y."/>
            <person name="Xue W."/>
            <person name="Luo G."/>
        </authorList>
    </citation>
    <scope>NUCLEOTIDE SEQUENCE [LARGE SCALE GENOMIC DNA]</scope>
    <source>
        <strain evidence="17 24">AM22-22</strain>
        <strain evidence="16 25">AM23-13</strain>
        <strain evidence="15 23">OM02-16</strain>
    </source>
</reference>
<evidence type="ECO:0000313" key="18">
    <source>
        <dbReference type="EMBL" id="VUX14029.1"/>
    </source>
</evidence>
<dbReference type="GO" id="GO:0022627">
    <property type="term" value="C:cytosolic small ribosomal subunit"/>
    <property type="evidence" value="ECO:0007669"/>
    <property type="project" value="TreeGrafter"/>
</dbReference>
<dbReference type="EMBL" id="CYYM01000002">
    <property type="protein sequence ID" value="CUN58879.1"/>
    <property type="molecule type" value="Genomic_DNA"/>
</dbReference>
<comment type="function">
    <text evidence="4 6">One of the primary rRNA binding proteins, it binds directly to 16S rRNA where it helps nucleate assembly of the platform of the 30S subunit by binding and bridging several RNA helices of the 16S rRNA.</text>
</comment>
<evidence type="ECO:0000256" key="3">
    <source>
        <dbReference type="ARBA" id="ARBA00064542"/>
    </source>
</evidence>
<evidence type="ECO:0000313" key="16">
    <source>
        <dbReference type="EMBL" id="RHG11307.1"/>
    </source>
</evidence>
<evidence type="ECO:0000256" key="5">
    <source>
        <dbReference type="RuleBase" id="RU003919"/>
    </source>
</evidence>
<dbReference type="GeneID" id="96229169"/>
<dbReference type="EMBL" id="QRHW01000001">
    <property type="protein sequence ID" value="RHG11307.1"/>
    <property type="molecule type" value="Genomic_DNA"/>
</dbReference>
<dbReference type="Proteomes" id="UP000284095">
    <property type="component" value="Unassembled WGS sequence"/>
</dbReference>
<dbReference type="Proteomes" id="UP000095439">
    <property type="component" value="Unassembled WGS sequence"/>
</dbReference>
<dbReference type="Proteomes" id="UP000398619">
    <property type="component" value="Unassembled WGS sequence"/>
</dbReference>
<dbReference type="GO" id="GO:0006412">
    <property type="term" value="P:translation"/>
    <property type="evidence" value="ECO:0007669"/>
    <property type="project" value="UniProtKB-UniRule"/>
</dbReference>
<dbReference type="Proteomes" id="UP000472916">
    <property type="component" value="Unassembled WGS sequence"/>
</dbReference>
<evidence type="ECO:0000313" key="28">
    <source>
        <dbReference type="Proteomes" id="UP000449249"/>
    </source>
</evidence>
<dbReference type="EMBL" id="WWSH01000004">
    <property type="protein sequence ID" value="MZK10014.1"/>
    <property type="molecule type" value="Genomic_DNA"/>
</dbReference>
<organism evidence="7 22">
    <name type="scientific">Dorea longicatena</name>
    <dbReference type="NCBI Taxonomy" id="88431"/>
    <lineage>
        <taxon>Bacteria</taxon>
        <taxon>Bacillati</taxon>
        <taxon>Bacillota</taxon>
        <taxon>Clostridia</taxon>
        <taxon>Lachnospirales</taxon>
        <taxon>Lachnospiraceae</taxon>
        <taxon>Dorea</taxon>
    </lineage>
</organism>
<accession>A0A173T8Z5</accession>
<dbReference type="PANTHER" id="PTHR23321:SF26">
    <property type="entry name" value="SMALL RIBOSOMAL SUBUNIT PROTEIN US15M"/>
    <property type="match status" value="1"/>
</dbReference>
<dbReference type="Proteomes" id="UP000724058">
    <property type="component" value="Unassembled WGS sequence"/>
</dbReference>
<dbReference type="RefSeq" id="WP_006427570.1">
    <property type="nucleotide sequence ID" value="NZ_AP031429.1"/>
</dbReference>
<dbReference type="Gene3D" id="1.10.287.10">
    <property type="entry name" value="S15/NS1, RNA-binding"/>
    <property type="match status" value="1"/>
</dbReference>
<comment type="similarity">
    <text evidence="4 5">Belongs to the universal ribosomal protein uS15 family.</text>
</comment>
<evidence type="ECO:0000313" key="13">
    <source>
        <dbReference type="EMBL" id="MZK40831.1"/>
    </source>
</evidence>
<evidence type="ECO:0000313" key="19">
    <source>
        <dbReference type="Proteomes" id="UP000095380"/>
    </source>
</evidence>
<dbReference type="Gene3D" id="6.10.250.3130">
    <property type="match status" value="1"/>
</dbReference>
<evidence type="ECO:0000313" key="21">
    <source>
        <dbReference type="Proteomes" id="UP000095485"/>
    </source>
</evidence>
<dbReference type="Proteomes" id="UP000446719">
    <property type="component" value="Unassembled WGS sequence"/>
</dbReference>
<proteinExistence type="inferred from homology"/>
<dbReference type="InterPro" id="IPR005290">
    <property type="entry name" value="Ribosomal_uS15_bac-type"/>
</dbReference>
<comment type="function">
    <text evidence="4">Forms an intersubunit bridge (bridge B4) with the 23S rRNA of the 50S subunit in the ribosome.</text>
</comment>
<evidence type="ECO:0000313" key="11">
    <source>
        <dbReference type="EMBL" id="MZK10014.1"/>
    </source>
</evidence>
<dbReference type="HAMAP" id="MF_01343_B">
    <property type="entry name" value="Ribosomal_uS15_B"/>
    <property type="match status" value="1"/>
</dbReference>
<dbReference type="EMBL" id="QRIC01000001">
    <property type="protein sequence ID" value="RHG28846.1"/>
    <property type="molecule type" value="Genomic_DNA"/>
</dbReference>
<dbReference type="GO" id="GO:0003735">
    <property type="term" value="F:structural constituent of ribosome"/>
    <property type="evidence" value="ECO:0007669"/>
    <property type="project" value="InterPro"/>
</dbReference>
<dbReference type="PANTHER" id="PTHR23321">
    <property type="entry name" value="RIBOSOMAL PROTEIN S15, BACTERIAL AND ORGANELLAR"/>
    <property type="match status" value="1"/>
</dbReference>
<name>A0A173T8Z5_9FIRM</name>
<reference evidence="19 20" key="1">
    <citation type="submission" date="2015-09" db="EMBL/GenBank/DDBJ databases">
        <authorList>
            <consortium name="Pathogen Informatics"/>
        </authorList>
    </citation>
    <scope>NUCLEOTIDE SEQUENCE [LARGE SCALE GENOMIC DNA]</scope>
    <source>
        <strain evidence="8 19">2789STDY5608851</strain>
        <strain evidence="9 20">2789STDY5608866</strain>
        <strain evidence="10 21">2789STDY5834914</strain>
        <strain evidence="7 22">2789STDY5834961</strain>
    </source>
</reference>
<dbReference type="Proteomes" id="UP000261285">
    <property type="component" value="Unassembled WGS sequence"/>
</dbReference>
<dbReference type="FunFam" id="1.10.287.10:FF:000002">
    <property type="entry name" value="30S ribosomal protein S15"/>
    <property type="match status" value="1"/>
</dbReference>
<comment type="subunit">
    <text evidence="3 4">Part of the 30S ribosomal subunit. Forms a bridge to the 50S subunit in the 70S ribosome, contacting the 23S rRNA.</text>
</comment>
<reference evidence="27 28" key="3">
    <citation type="journal article" date="2019" name="Nat. Med.">
        <title>A library of human gut bacterial isolates paired with longitudinal multiomics data enables mechanistic microbiome research.</title>
        <authorList>
            <person name="Poyet M."/>
            <person name="Groussin M."/>
            <person name="Gibbons S.M."/>
            <person name="Avila-Pacheco J."/>
            <person name="Jiang X."/>
            <person name="Kearney S.M."/>
            <person name="Perrotta A.R."/>
            <person name="Berdy B."/>
            <person name="Zhao S."/>
            <person name="Lieberman T.D."/>
            <person name="Swanson P.K."/>
            <person name="Smith M."/>
            <person name="Roesemann S."/>
            <person name="Alexander J.E."/>
            <person name="Rich S.A."/>
            <person name="Livny J."/>
            <person name="Vlamakis H."/>
            <person name="Clish C."/>
            <person name="Bullock K."/>
            <person name="Deik A."/>
            <person name="Scott J."/>
            <person name="Pierce K.A."/>
            <person name="Xavier R.J."/>
            <person name="Alm E.J."/>
        </authorList>
    </citation>
    <scope>NUCLEOTIDE SEQUENCE [LARGE SCALE GENOMIC DNA]</scope>
    <source>
        <strain evidence="11 28">BIOML-A1</strain>
        <strain evidence="13 29">BIOML-A6</strain>
        <strain evidence="12 27">BIOML-A7</strain>
    </source>
</reference>
<evidence type="ECO:0000313" key="22">
    <source>
        <dbReference type="Proteomes" id="UP000095597"/>
    </source>
</evidence>
<dbReference type="OrthoDB" id="9799262at2"/>
<dbReference type="InterPro" id="IPR000589">
    <property type="entry name" value="Ribosomal_uS15"/>
</dbReference>
<dbReference type="Proteomes" id="UP000095485">
    <property type="component" value="Unassembled WGS sequence"/>
</dbReference>
<evidence type="ECO:0000313" key="24">
    <source>
        <dbReference type="Proteomes" id="UP000284095"/>
    </source>
</evidence>
<evidence type="ECO:0000256" key="4">
    <source>
        <dbReference type="HAMAP-Rule" id="MF_01343"/>
    </source>
</evidence>
<protein>
    <recommendedName>
        <fullName evidence="4">Small ribosomal subunit protein uS15</fullName>
    </recommendedName>
</protein>
<dbReference type="EMBL" id="QSVN01000002">
    <property type="protein sequence ID" value="RGO34472.1"/>
    <property type="molecule type" value="Genomic_DNA"/>
</dbReference>
<keyword evidence="2 4" id="KW-0687">Ribonucleoprotein</keyword>
<dbReference type="SMART" id="SM01387">
    <property type="entry name" value="Ribosomal_S15"/>
    <property type="match status" value="1"/>
</dbReference>
<evidence type="ECO:0000313" key="25">
    <source>
        <dbReference type="Proteomes" id="UP000284112"/>
    </source>
</evidence>
<evidence type="ECO:0000256" key="6">
    <source>
        <dbReference type="RuleBase" id="RU004524"/>
    </source>
</evidence>
<sequence>MISKEQKEQIVAQYGRTAGDTGSPEVQIAILTARINDLTDHFKANPKDHHSRRGLLKMVGQRRGLLAYLKKTDIERYRALIEKLGLRK</sequence>
<evidence type="ECO:0000313" key="8">
    <source>
        <dbReference type="EMBL" id="CUN58879.1"/>
    </source>
</evidence>
<evidence type="ECO:0000256" key="1">
    <source>
        <dbReference type="ARBA" id="ARBA00022980"/>
    </source>
</evidence>
<dbReference type="SUPFAM" id="SSF47060">
    <property type="entry name" value="S15/NS1 RNA-binding domain"/>
    <property type="match status" value="1"/>
</dbReference>
<evidence type="ECO:0000313" key="12">
    <source>
        <dbReference type="EMBL" id="MZK17001.1"/>
    </source>
</evidence>
<dbReference type="Proteomes" id="UP000449249">
    <property type="component" value="Unassembled WGS sequence"/>
</dbReference>
<dbReference type="EMBL" id="CABHNM010000046">
    <property type="protein sequence ID" value="VUX14029.1"/>
    <property type="molecule type" value="Genomic_DNA"/>
</dbReference>
<dbReference type="CDD" id="cd00353">
    <property type="entry name" value="Ribosomal_S15p_S13e"/>
    <property type="match status" value="1"/>
</dbReference>
<dbReference type="EMBL" id="WWSB01000002">
    <property type="protein sequence ID" value="MZK17001.1"/>
    <property type="molecule type" value="Genomic_DNA"/>
</dbReference>
<dbReference type="EMBL" id="WWSC01000003">
    <property type="protein sequence ID" value="MZK40831.1"/>
    <property type="molecule type" value="Genomic_DNA"/>
</dbReference>
<dbReference type="InterPro" id="IPR009068">
    <property type="entry name" value="uS15_NS1_RNA-bd_sf"/>
</dbReference>
<keyword evidence="4 6" id="KW-0694">RNA-binding</keyword>
<dbReference type="PROSITE" id="PS00362">
    <property type="entry name" value="RIBOSOMAL_S15"/>
    <property type="match status" value="1"/>
</dbReference>
<evidence type="ECO:0000313" key="29">
    <source>
        <dbReference type="Proteomes" id="UP000472916"/>
    </source>
</evidence>
<evidence type="ECO:0000313" key="9">
    <source>
        <dbReference type="EMBL" id="CUO09063.1"/>
    </source>
</evidence>
<evidence type="ECO:0000313" key="14">
    <source>
        <dbReference type="EMBL" id="NSE57229.1"/>
    </source>
</evidence>
<dbReference type="NCBIfam" id="TIGR00952">
    <property type="entry name" value="S15_bact"/>
    <property type="match status" value="1"/>
</dbReference>
<dbReference type="Pfam" id="PF00312">
    <property type="entry name" value="Ribosomal_S15"/>
    <property type="match status" value="1"/>
</dbReference>
<dbReference type="Proteomes" id="UP000095597">
    <property type="component" value="Unassembled WGS sequence"/>
</dbReference>
<gene>
    <name evidence="4 7" type="primary">rpsO</name>
    <name evidence="18" type="ORF">DLSSTS7063_02008</name>
    <name evidence="17" type="ORF">DW265_01035</name>
    <name evidence="16" type="ORF">DW641_00220</name>
    <name evidence="15" type="ORF">DXB16_02995</name>
    <name evidence="8" type="ORF">ERS852408_00606</name>
    <name evidence="9" type="ORF">ERS852423_02239</name>
    <name evidence="10" type="ORF">ERS852526_01885</name>
    <name evidence="7" type="ORF">ERS852573_01448</name>
    <name evidence="14" type="ORF">G4332_03685</name>
    <name evidence="13" type="ORF">GT528_03745</name>
    <name evidence="12" type="ORF">GT565_02460</name>
    <name evidence="11" type="ORF">GT576_06600</name>
</gene>
<evidence type="ECO:0000313" key="7">
    <source>
        <dbReference type="EMBL" id="CUM99292.1"/>
    </source>
</evidence>
<dbReference type="STRING" id="88431.ERS852423_02239"/>
<dbReference type="EMBL" id="CYXO01000007">
    <property type="protein sequence ID" value="CUM99292.1"/>
    <property type="molecule type" value="Genomic_DNA"/>
</dbReference>
<keyword evidence="1 4" id="KW-0689">Ribosomal protein</keyword>
<evidence type="ECO:0000313" key="10">
    <source>
        <dbReference type="EMBL" id="CUP75377.1"/>
    </source>
</evidence>
<dbReference type="AlphaFoldDB" id="A0A173T8Z5"/>
<dbReference type="EMBL" id="JAAIOD010000003">
    <property type="protein sequence ID" value="NSE57229.1"/>
    <property type="molecule type" value="Genomic_DNA"/>
</dbReference>
<reference evidence="14" key="5">
    <citation type="journal article" date="2020" name="Cell Host Microbe">
        <title>Functional and Genomic Variation between Human-Derived Isolates of Lachnospiraceae Reveals Inter- and Intra-Species Diversity.</title>
        <authorList>
            <person name="Sorbara M.T."/>
            <person name="Littmann E.R."/>
            <person name="Fontana E."/>
            <person name="Moody T.U."/>
            <person name="Kohout C.E."/>
            <person name="Gjonbalaj M."/>
            <person name="Eaton V."/>
            <person name="Seok R."/>
            <person name="Leiner I.M."/>
            <person name="Pamer E.G."/>
        </authorList>
    </citation>
    <scope>NUCLEOTIDE SEQUENCE</scope>
    <source>
        <strain evidence="14">MSK.10.16</strain>
    </source>
</reference>
<evidence type="ECO:0000256" key="2">
    <source>
        <dbReference type="ARBA" id="ARBA00023274"/>
    </source>
</evidence>
<dbReference type="EMBL" id="CYYY01000011">
    <property type="protein sequence ID" value="CUO09063.1"/>
    <property type="molecule type" value="Genomic_DNA"/>
</dbReference>
<keyword evidence="4 6" id="KW-0699">rRNA-binding</keyword>
<dbReference type="EMBL" id="CZAY01000013">
    <property type="protein sequence ID" value="CUP75377.1"/>
    <property type="molecule type" value="Genomic_DNA"/>
</dbReference>
<dbReference type="Proteomes" id="UP000095380">
    <property type="component" value="Unassembled WGS sequence"/>
</dbReference>
<evidence type="ECO:0000313" key="17">
    <source>
        <dbReference type="EMBL" id="RHG28846.1"/>
    </source>
</evidence>
<evidence type="ECO:0000313" key="27">
    <source>
        <dbReference type="Proteomes" id="UP000446719"/>
    </source>
</evidence>
<reference evidence="14" key="6">
    <citation type="submission" date="2020-02" db="EMBL/GenBank/DDBJ databases">
        <authorList>
            <person name="Littmann E."/>
            <person name="Sorbara M."/>
        </authorList>
    </citation>
    <scope>NUCLEOTIDE SEQUENCE</scope>
    <source>
        <strain evidence="14">MSK.10.16</strain>
    </source>
</reference>
<dbReference type="Proteomes" id="UP000284112">
    <property type="component" value="Unassembled WGS sequence"/>
</dbReference>
<keyword evidence="24" id="KW-1185">Reference proteome</keyword>
<reference evidence="18 26" key="4">
    <citation type="submission" date="2019-07" db="EMBL/GenBank/DDBJ databases">
        <authorList>
            <person name="Hibberd C M."/>
            <person name="Gehrig L. J."/>
            <person name="Chang H.-W."/>
            <person name="Venkatesh S."/>
        </authorList>
    </citation>
    <scope>NUCLEOTIDE SEQUENCE [LARGE SCALE GENOMIC DNA]</scope>
    <source>
        <strain evidence="18">Dorea_longicatena_SSTS_Bg7063</strain>
    </source>
</reference>
<evidence type="ECO:0000313" key="26">
    <source>
        <dbReference type="Proteomes" id="UP000398619"/>
    </source>
</evidence>